<keyword evidence="1" id="KW-0472">Membrane</keyword>
<evidence type="ECO:0000313" key="4">
    <source>
        <dbReference type="Proteomes" id="UP000321638"/>
    </source>
</evidence>
<organism evidence="3 4">
    <name type="scientific">Vineibacter terrae</name>
    <dbReference type="NCBI Taxonomy" id="2586908"/>
    <lineage>
        <taxon>Bacteria</taxon>
        <taxon>Pseudomonadati</taxon>
        <taxon>Pseudomonadota</taxon>
        <taxon>Alphaproteobacteria</taxon>
        <taxon>Hyphomicrobiales</taxon>
        <taxon>Vineibacter</taxon>
    </lineage>
</organism>
<proteinExistence type="predicted"/>
<dbReference type="AlphaFoldDB" id="A0A5C8PNM7"/>
<dbReference type="OrthoDB" id="7522752at2"/>
<reference evidence="3 4" key="1">
    <citation type="submission" date="2019-06" db="EMBL/GenBank/DDBJ databases">
        <title>New taxonomy in bacterial strain CC-CFT640, isolated from vineyard.</title>
        <authorList>
            <person name="Lin S.-Y."/>
            <person name="Tsai C.-F."/>
            <person name="Young C.-C."/>
        </authorList>
    </citation>
    <scope>NUCLEOTIDE SEQUENCE [LARGE SCALE GENOMIC DNA]</scope>
    <source>
        <strain evidence="3 4">CC-CFT640</strain>
    </source>
</reference>
<evidence type="ECO:0000259" key="2">
    <source>
        <dbReference type="PROSITE" id="PS50234"/>
    </source>
</evidence>
<feature type="transmembrane region" description="Helical" evidence="1">
    <location>
        <begin position="26"/>
        <end position="50"/>
    </location>
</feature>
<dbReference type="Pfam" id="PF13400">
    <property type="entry name" value="Tad"/>
    <property type="match status" value="1"/>
</dbReference>
<feature type="domain" description="VWFA" evidence="2">
    <location>
        <begin position="155"/>
        <end position="449"/>
    </location>
</feature>
<dbReference type="InterPro" id="IPR028087">
    <property type="entry name" value="Tad_N"/>
</dbReference>
<dbReference type="Proteomes" id="UP000321638">
    <property type="component" value="Unassembled WGS sequence"/>
</dbReference>
<protein>
    <recommendedName>
        <fullName evidence="2">VWFA domain-containing protein</fullName>
    </recommendedName>
</protein>
<gene>
    <name evidence="3" type="ORF">FHP25_11980</name>
</gene>
<accession>A0A5C8PNM7</accession>
<keyword evidence="1" id="KW-0812">Transmembrane</keyword>
<dbReference type="RefSeq" id="WP_147847169.1">
    <property type="nucleotide sequence ID" value="NZ_VDUZ01000011.1"/>
</dbReference>
<dbReference type="EMBL" id="VDUZ01000011">
    <property type="protein sequence ID" value="TXL76360.1"/>
    <property type="molecule type" value="Genomic_DNA"/>
</dbReference>
<sequence length="453" mass="48178">MSRSTVTEKLLGTIRRLQSGRDGASLVMVALAAPLIIGSLALAIDTGAWYMEKRRTQQMADAATVAGVRVIKSGGSATAARQVALNDAKRNGYVEAASHSFTLDSPAVTGPYAGQPNTVEVTISRPLPRFFSPVAATASARSVAYKPAILGKNLEVAMMLDVSGSMRYDTELPGITKLKAMQDAAKALIDTVVQDQQTPYTSRVALVPYSSAVNVGTGTIGSVTLFKKVTNLTIPTTTSGYGQNATTIQWSSVVERTGSAQYTDDLPEANKYLGDFYGYRSWGISTNQPSAASTIQSLSTSRDTLKATIDGLSAAGSTAGHLGAAWSWYLLSPKWASLWTGGSTPNSYGTGTYKAVVILSDFDMNTYYRGSDSSTTQTRKLCDAMRTAGIVVYTVGYNIPANNTRADGLWKDCAYDETKRYSANTVSELLAAFRAIAQATLNGALNDDIRLGE</sequence>
<evidence type="ECO:0000313" key="3">
    <source>
        <dbReference type="EMBL" id="TXL76360.1"/>
    </source>
</evidence>
<evidence type="ECO:0000256" key="1">
    <source>
        <dbReference type="SAM" id="Phobius"/>
    </source>
</evidence>
<name>A0A5C8PNM7_9HYPH</name>
<dbReference type="InterPro" id="IPR002035">
    <property type="entry name" value="VWF_A"/>
</dbReference>
<dbReference type="InterPro" id="IPR036465">
    <property type="entry name" value="vWFA_dom_sf"/>
</dbReference>
<comment type="caution">
    <text evidence="3">The sequence shown here is derived from an EMBL/GenBank/DDBJ whole genome shotgun (WGS) entry which is preliminary data.</text>
</comment>
<keyword evidence="1" id="KW-1133">Transmembrane helix</keyword>
<dbReference type="PROSITE" id="PS50234">
    <property type="entry name" value="VWFA"/>
    <property type="match status" value="1"/>
</dbReference>
<keyword evidence="4" id="KW-1185">Reference proteome</keyword>
<dbReference type="Gene3D" id="3.40.50.410">
    <property type="entry name" value="von Willebrand factor, type A domain"/>
    <property type="match status" value="2"/>
</dbReference>
<dbReference type="SUPFAM" id="SSF53300">
    <property type="entry name" value="vWA-like"/>
    <property type="match status" value="1"/>
</dbReference>